<feature type="transmembrane region" description="Helical" evidence="1">
    <location>
        <begin position="329"/>
        <end position="351"/>
    </location>
</feature>
<feature type="transmembrane region" description="Helical" evidence="1">
    <location>
        <begin position="195"/>
        <end position="214"/>
    </location>
</feature>
<feature type="transmembrane region" description="Helical" evidence="1">
    <location>
        <begin position="158"/>
        <end position="183"/>
    </location>
</feature>
<gene>
    <name evidence="2" type="ORF">HALLA_06350</name>
</gene>
<feature type="transmembrane region" description="Helical" evidence="1">
    <location>
        <begin position="248"/>
        <end position="270"/>
    </location>
</feature>
<reference evidence="2 3" key="1">
    <citation type="submission" date="2014-01" db="EMBL/GenBank/DDBJ databases">
        <authorList>
            <consortium name="DOE Joint Genome Institute"/>
            <person name="Anderson I."/>
            <person name="Huntemann M."/>
            <person name="Han J."/>
            <person name="Chen A."/>
            <person name="Kyrpides N."/>
            <person name="Mavromatis K."/>
            <person name="Markowitz V."/>
            <person name="Palaniappan K."/>
            <person name="Ivanova N."/>
            <person name="Schaumberg A."/>
            <person name="Pati A."/>
            <person name="Liolios K."/>
            <person name="Nordberg H.P."/>
            <person name="Cantor M.N."/>
            <person name="Hua S.X."/>
            <person name="Woyke T."/>
        </authorList>
    </citation>
    <scope>NUCLEOTIDE SEQUENCE [LARGE SCALE GENOMIC DNA]</scope>
    <source>
        <strain evidence="2 3">XH-48</strain>
    </source>
</reference>
<sequence>MIGPLRRIALVATVRHRVEVRRRLRHPQILVALSVGIIVGAIAVVGSLPLGIYEHIWPQPGAYHYGTLAGENGSMVLERARELGAIGVVAVGALTALSSVTSDAWEEPPPDLVTSLSVPEAICGVLGDELLERSWFVAPVLGSGALAFTVGTGTPRAAIGAVVGGLAVGLTGLFLGSSVGLGIRAGLRRFPRLEVVRYVIGLLGLLVLFAVLSLTRQVGSGLAATPFAWYGDVLVATAPGISASPLRVGGALALGTVVSVGSLSVAIVAGRSLWFNETKRNDEATELDEGSIEPTEVGRLGRSLDRFVGRPTAGVAQATWRRMGRSPRAMTYVLLPIGLLWPAVIQLSVVFPELVPVLVVTYVTVAVGLGTTLNPIGNARVALPLILTTVGGRRSVLRGHAFAALVPGFPLVVIVALVTGVLGDYTPIELTGLVLISGFLVTGGIGVSLGVGAWLPNLEGPATTATLMPPELYAMVSYLFAMSLLSAPAMLGFGFGELAGSTAAVTAAVVATGACSGGFGWLGYRYARRSLEAYEADGREG</sequence>
<keyword evidence="1" id="KW-0472">Membrane</keyword>
<name>W0JQ81_9EURY</name>
<dbReference type="Proteomes" id="UP000019024">
    <property type="component" value="Chromosome"/>
</dbReference>
<feature type="transmembrane region" description="Helical" evidence="1">
    <location>
        <begin position="397"/>
        <end position="422"/>
    </location>
</feature>
<evidence type="ECO:0000256" key="1">
    <source>
        <dbReference type="SAM" id="Phobius"/>
    </source>
</evidence>
<feature type="transmembrane region" description="Helical" evidence="1">
    <location>
        <begin position="476"/>
        <end position="496"/>
    </location>
</feature>
<dbReference type="eggNOG" id="arCOG06311">
    <property type="taxonomic scope" value="Archaea"/>
</dbReference>
<keyword evidence="1" id="KW-1133">Transmembrane helix</keyword>
<keyword evidence="1" id="KW-0812">Transmembrane</keyword>
<feature type="transmembrane region" description="Helical" evidence="1">
    <location>
        <begin position="502"/>
        <end position="524"/>
    </location>
</feature>
<feature type="transmembrane region" description="Helical" evidence="1">
    <location>
        <begin position="29"/>
        <end position="53"/>
    </location>
</feature>
<organism evidence="2 3">
    <name type="scientific">Halostagnicola larsenii XH-48</name>
    <dbReference type="NCBI Taxonomy" id="797299"/>
    <lineage>
        <taxon>Archaea</taxon>
        <taxon>Methanobacteriati</taxon>
        <taxon>Methanobacteriota</taxon>
        <taxon>Stenosarchaea group</taxon>
        <taxon>Halobacteria</taxon>
        <taxon>Halobacteriales</taxon>
        <taxon>Natrialbaceae</taxon>
        <taxon>Halostagnicola</taxon>
    </lineage>
</organism>
<proteinExistence type="predicted"/>
<evidence type="ECO:0000313" key="2">
    <source>
        <dbReference type="EMBL" id="AHG00764.1"/>
    </source>
</evidence>
<dbReference type="HOGENOM" id="CLU_503101_0_0_2"/>
<protein>
    <submittedName>
        <fullName evidence="2">Uncharacterized protein</fullName>
    </submittedName>
</protein>
<dbReference type="RefSeq" id="WP_049951730.1">
    <property type="nucleotide sequence ID" value="NZ_CP007055.1"/>
</dbReference>
<dbReference type="AlphaFoldDB" id="W0JQ81"/>
<dbReference type="KEGG" id="hlr:HALLA_06350"/>
<accession>W0JQ81</accession>
<feature type="transmembrane region" description="Helical" evidence="1">
    <location>
        <begin position="434"/>
        <end position="455"/>
    </location>
</feature>
<dbReference type="GeneID" id="25144113"/>
<dbReference type="EMBL" id="CP007055">
    <property type="protein sequence ID" value="AHG00764.1"/>
    <property type="molecule type" value="Genomic_DNA"/>
</dbReference>
<feature type="transmembrane region" description="Helical" evidence="1">
    <location>
        <begin position="357"/>
        <end position="376"/>
    </location>
</feature>
<keyword evidence="3" id="KW-1185">Reference proteome</keyword>
<dbReference type="OrthoDB" id="293659at2157"/>
<evidence type="ECO:0000313" key="3">
    <source>
        <dbReference type="Proteomes" id="UP000019024"/>
    </source>
</evidence>